<evidence type="ECO:0000313" key="1">
    <source>
        <dbReference type="EMBL" id="PWJ72995.1"/>
    </source>
</evidence>
<protein>
    <submittedName>
        <fullName evidence="1">RimJ/RimL family protein N-acetyltransferase</fullName>
    </submittedName>
</protein>
<gene>
    <name evidence="1" type="ORF">C7383_115151</name>
</gene>
<organism evidence="1 2">
    <name type="scientific">Murimonas intestini</name>
    <dbReference type="NCBI Taxonomy" id="1337051"/>
    <lineage>
        <taxon>Bacteria</taxon>
        <taxon>Bacillati</taxon>
        <taxon>Bacillota</taxon>
        <taxon>Clostridia</taxon>
        <taxon>Lachnospirales</taxon>
        <taxon>Lachnospiraceae</taxon>
        <taxon>Murimonas</taxon>
    </lineage>
</organism>
<dbReference type="InterPro" id="IPR016181">
    <property type="entry name" value="Acyl_CoA_acyltransferase"/>
</dbReference>
<name>A0AB73SZR5_9FIRM</name>
<dbReference type="SUPFAM" id="SSF55729">
    <property type="entry name" value="Acyl-CoA N-acyltransferases (Nat)"/>
    <property type="match status" value="1"/>
</dbReference>
<dbReference type="Gene3D" id="3.40.630.30">
    <property type="match status" value="1"/>
</dbReference>
<dbReference type="AlphaFoldDB" id="A0AB73SZR5"/>
<dbReference type="EMBL" id="QGGY01000015">
    <property type="protein sequence ID" value="PWJ72995.1"/>
    <property type="molecule type" value="Genomic_DNA"/>
</dbReference>
<proteinExistence type="predicted"/>
<evidence type="ECO:0000313" key="2">
    <source>
        <dbReference type="Proteomes" id="UP000245412"/>
    </source>
</evidence>
<keyword evidence="2" id="KW-1185">Reference proteome</keyword>
<dbReference type="Proteomes" id="UP000245412">
    <property type="component" value="Unassembled WGS sequence"/>
</dbReference>
<comment type="caution">
    <text evidence="1">The sequence shown here is derived from an EMBL/GenBank/DDBJ whole genome shotgun (WGS) entry which is preliminary data.</text>
</comment>
<sequence length="326" mass="37145">MNPYTKCPEFETDSFTLRLVRPSDAEDLLGCYSDPEAVKRVNADCCTTDFNFTELEQMEECIDFWLEEYERRSFVRFSIIPKTAGRAAGTLEIFGGSFNASSDISDTSASDAPGTSDASDFGVLRIDLSNAYWTDMYFEELIRLVVLTMIPDYRIFDLKIKTSNIPDKTAVLEKYGFVPSKTFRPESGYYERVLHTHFCPDKGIAFCGLACCVCSENTGCTGCRQEGCRDKEWCRPYRCCKDRKLNGCWECNEFPCDNPMLNKPRIRTFAELADKYGENALVEALGKNESAGLQYHYEGQLTGDYDLTEDRSHITQMVFRDKTEPL</sequence>
<dbReference type="RefSeq" id="WP_257497859.1">
    <property type="nucleotide sequence ID" value="NZ_JANKBI010000015.1"/>
</dbReference>
<dbReference type="Pfam" id="PF12675">
    <property type="entry name" value="DUF3795"/>
    <property type="match status" value="1"/>
</dbReference>
<dbReference type="InterPro" id="IPR024227">
    <property type="entry name" value="DUF3795"/>
</dbReference>
<accession>A0AB73SZR5</accession>
<reference evidence="1 2" key="1">
    <citation type="submission" date="2018-05" db="EMBL/GenBank/DDBJ databases">
        <authorList>
            <person name="Goeker M."/>
            <person name="Huntemann M."/>
            <person name="Clum A."/>
            <person name="Pillay M."/>
            <person name="Palaniappan K."/>
            <person name="Varghese N."/>
            <person name="Mikhailova N."/>
            <person name="Stamatis D."/>
            <person name="Reddy T."/>
            <person name="Daum C."/>
            <person name="Shapiro N."/>
            <person name="Ivanova N."/>
            <person name="Kyrpides N."/>
            <person name="Woyke T."/>
        </authorList>
    </citation>
    <scope>NUCLEOTIDE SEQUENCE [LARGE SCALE GENOMIC DNA]</scope>
    <source>
        <strain evidence="1 2">DSM 26524</strain>
    </source>
</reference>